<organism evidence="5 6">
    <name type="scientific">Oleiphilus messinensis</name>
    <dbReference type="NCBI Taxonomy" id="141451"/>
    <lineage>
        <taxon>Bacteria</taxon>
        <taxon>Pseudomonadati</taxon>
        <taxon>Pseudomonadota</taxon>
        <taxon>Gammaproteobacteria</taxon>
        <taxon>Oceanospirillales</taxon>
        <taxon>Oleiphilaceae</taxon>
        <taxon>Oleiphilus</taxon>
    </lineage>
</organism>
<dbReference type="Gene3D" id="3.40.190.10">
    <property type="entry name" value="Periplasmic binding protein-like II"/>
    <property type="match status" value="2"/>
</dbReference>
<comment type="similarity">
    <text evidence="1">Belongs to the bacterial solute-binding protein 1 family.</text>
</comment>
<dbReference type="EMBL" id="CP021425">
    <property type="protein sequence ID" value="ARU57117.1"/>
    <property type="molecule type" value="Genomic_DNA"/>
</dbReference>
<dbReference type="RefSeq" id="WP_087462041.1">
    <property type="nucleotide sequence ID" value="NZ_CP021425.1"/>
</dbReference>
<evidence type="ECO:0000256" key="4">
    <source>
        <dbReference type="SAM" id="SignalP"/>
    </source>
</evidence>
<feature type="signal peptide" evidence="4">
    <location>
        <begin position="1"/>
        <end position="22"/>
    </location>
</feature>
<dbReference type="PANTHER" id="PTHR30006:SF15">
    <property type="entry name" value="IRON-UTILIZATION PERIPLASMIC PROTEIN"/>
    <property type="match status" value="1"/>
</dbReference>
<evidence type="ECO:0000256" key="3">
    <source>
        <dbReference type="PIRSR" id="PIRSR002825-1"/>
    </source>
</evidence>
<sequence length="337" mass="37510">MKAKLVWLLGALSIAASSVTSASEEVNVYSLRQPFLMKPLFDTFTRETGVKVNVVFAKKGLAERLKREGRNSPADLILTTDLGNLAQVQQADVIQPVKSKTLNDNIPSQYRDPDGKWYALTTRVRAIYTSKDRIKEGAINSYEDLANPEWKGKICTRSGKHPYNIALIASMITHHGEAEAEKWLRAVKGNLARKPQGNDRAQVKAVKEGVCDVALGNSYYYGKMLMDEEQSEWAASVNINFPNQQDRGAHVNISGVAMTKSAPNRDNALKLMEFLSNTLAQRIYSEQNFEYPVNANVQPSGLVASWGEFKSDKIPLAEIEKHRETAVKMVDTVDFDG</sequence>
<accession>A0A1Y0I9C3</accession>
<dbReference type="PIRSF" id="PIRSF002825">
    <property type="entry name" value="CfbpA"/>
    <property type="match status" value="1"/>
</dbReference>
<dbReference type="Proteomes" id="UP000196027">
    <property type="component" value="Chromosome"/>
</dbReference>
<feature type="binding site" evidence="3">
    <location>
        <position position="219"/>
    </location>
    <ligand>
        <name>Fe cation</name>
        <dbReference type="ChEBI" id="CHEBI:24875"/>
    </ligand>
</feature>
<dbReference type="AlphaFoldDB" id="A0A1Y0I9C3"/>
<gene>
    <name evidence="5" type="ORF">OLMES_3074</name>
</gene>
<reference evidence="5 6" key="1">
    <citation type="submission" date="2017-05" db="EMBL/GenBank/DDBJ databases">
        <title>Genomic insights into alkan degradation activity of Oleiphilus messinensis.</title>
        <authorList>
            <person name="Kozyavkin S.A."/>
            <person name="Slesarev A.I."/>
            <person name="Golyshin P.N."/>
            <person name="Korzhenkov A."/>
            <person name="Golyshina O.N."/>
            <person name="Toshchakov S.V."/>
        </authorList>
    </citation>
    <scope>NUCLEOTIDE SEQUENCE [LARGE SCALE GENOMIC DNA]</scope>
    <source>
        <strain evidence="5 6">ME102</strain>
    </source>
</reference>
<keyword evidence="2 4" id="KW-0732">Signal</keyword>
<dbReference type="SUPFAM" id="SSF53850">
    <property type="entry name" value="Periplasmic binding protein-like II"/>
    <property type="match status" value="1"/>
</dbReference>
<name>A0A1Y0I9C3_9GAMM</name>
<evidence type="ECO:0000256" key="2">
    <source>
        <dbReference type="ARBA" id="ARBA00022729"/>
    </source>
</evidence>
<dbReference type="Pfam" id="PF13343">
    <property type="entry name" value="SBP_bac_6"/>
    <property type="match status" value="1"/>
</dbReference>
<dbReference type="GO" id="GO:0030288">
    <property type="term" value="C:outer membrane-bounded periplasmic space"/>
    <property type="evidence" value="ECO:0007669"/>
    <property type="project" value="TreeGrafter"/>
</dbReference>
<feature type="chain" id="PRO_5013186090" evidence="4">
    <location>
        <begin position="23"/>
        <end position="337"/>
    </location>
</feature>
<dbReference type="OrthoDB" id="9769567at2"/>
<keyword evidence="3" id="KW-0408">Iron</keyword>
<dbReference type="PANTHER" id="PTHR30006">
    <property type="entry name" value="THIAMINE-BINDING PERIPLASMIC PROTEIN-RELATED"/>
    <property type="match status" value="1"/>
</dbReference>
<evidence type="ECO:0000256" key="1">
    <source>
        <dbReference type="ARBA" id="ARBA00008520"/>
    </source>
</evidence>
<proteinExistence type="inferred from homology"/>
<evidence type="ECO:0000313" key="5">
    <source>
        <dbReference type="EMBL" id="ARU57117.1"/>
    </source>
</evidence>
<dbReference type="GO" id="GO:0046872">
    <property type="term" value="F:metal ion binding"/>
    <property type="evidence" value="ECO:0007669"/>
    <property type="project" value="UniProtKB-KW"/>
</dbReference>
<feature type="binding site" evidence="3">
    <location>
        <position position="220"/>
    </location>
    <ligand>
        <name>Fe cation</name>
        <dbReference type="ChEBI" id="CHEBI:24875"/>
    </ligand>
</feature>
<dbReference type="InterPro" id="IPR026045">
    <property type="entry name" value="Ferric-bd"/>
</dbReference>
<dbReference type="CDD" id="cd13542">
    <property type="entry name" value="PBP2_FutA1_ilke"/>
    <property type="match status" value="1"/>
</dbReference>
<dbReference type="KEGG" id="ome:OLMES_3074"/>
<keyword evidence="6" id="KW-1185">Reference proteome</keyword>
<evidence type="ECO:0000313" key="6">
    <source>
        <dbReference type="Proteomes" id="UP000196027"/>
    </source>
</evidence>
<keyword evidence="3" id="KW-0479">Metal-binding</keyword>
<protein>
    <submittedName>
        <fullName evidence="5">Fe3+ ABC transporter periplasmic protein</fullName>
    </submittedName>
</protein>